<keyword evidence="1" id="KW-0472">Membrane</keyword>
<sequence length="139" mass="15328">MTRAEVRRRLAGEWWRQLALTLAPLLVLGFFFGGQPPVLALLEMPLFIAAMISLFITLPLFSAYKRALIATQQALDSADEPAAWVELARRRRLAFLAAGLPAWIAAAAQFTGLHAVALFLLALSSVVLLCLYRIPRQLA</sequence>
<name>A0A6M8FP85_9GAMM</name>
<dbReference type="Proteomes" id="UP000501379">
    <property type="component" value="Chromosome"/>
</dbReference>
<proteinExistence type="predicted"/>
<feature type="transmembrane region" description="Helical" evidence="1">
    <location>
        <begin position="44"/>
        <end position="64"/>
    </location>
</feature>
<evidence type="ECO:0000256" key="1">
    <source>
        <dbReference type="SAM" id="Phobius"/>
    </source>
</evidence>
<dbReference type="KEGG" id="pcam:HNE05_00715"/>
<feature type="transmembrane region" description="Helical" evidence="1">
    <location>
        <begin position="93"/>
        <end position="110"/>
    </location>
</feature>
<keyword evidence="1" id="KW-0812">Transmembrane</keyword>
<feature type="transmembrane region" description="Helical" evidence="1">
    <location>
        <begin position="14"/>
        <end position="32"/>
    </location>
</feature>
<reference evidence="2" key="1">
    <citation type="submission" date="2020-07" db="EMBL/GenBank/DDBJ databases">
        <title>Nitrate ammonifying Pseudomonas campi sp. nov. isolated from German agricultural grassland.</title>
        <authorList>
            <person name="Timsy T."/>
            <person name="Ulrich A."/>
            <person name="Spanner T."/>
            <person name="Foesel B."/>
            <person name="Kolb S."/>
            <person name="Horn M.A."/>
            <person name="Behrendt U."/>
        </authorList>
    </citation>
    <scope>NUCLEOTIDE SEQUENCE</scope>
    <source>
        <strain evidence="2">S1-A32-2</strain>
    </source>
</reference>
<protein>
    <submittedName>
        <fullName evidence="2">MFS transporter</fullName>
    </submittedName>
</protein>
<feature type="transmembrane region" description="Helical" evidence="1">
    <location>
        <begin position="116"/>
        <end position="134"/>
    </location>
</feature>
<evidence type="ECO:0000313" key="2">
    <source>
        <dbReference type="EMBL" id="QKE61946.1"/>
    </source>
</evidence>
<organism evidence="2 3">
    <name type="scientific">Aquipseudomonas campi</name>
    <dbReference type="NCBI Taxonomy" id="2731681"/>
    <lineage>
        <taxon>Bacteria</taxon>
        <taxon>Pseudomonadati</taxon>
        <taxon>Pseudomonadota</taxon>
        <taxon>Gammaproteobacteria</taxon>
        <taxon>Pseudomonadales</taxon>
        <taxon>Pseudomonadaceae</taxon>
        <taxon>Aquipseudomonas</taxon>
    </lineage>
</organism>
<accession>A0A6M8FP85</accession>
<dbReference type="RefSeq" id="WP_173203227.1">
    <property type="nucleotide sequence ID" value="NZ_CP053697.2"/>
</dbReference>
<evidence type="ECO:0000313" key="3">
    <source>
        <dbReference type="Proteomes" id="UP000501379"/>
    </source>
</evidence>
<gene>
    <name evidence="2" type="ORF">HNE05_00715</name>
</gene>
<dbReference type="AlphaFoldDB" id="A0A6M8FP85"/>
<dbReference type="EMBL" id="CP053697">
    <property type="protein sequence ID" value="QKE61946.1"/>
    <property type="molecule type" value="Genomic_DNA"/>
</dbReference>
<keyword evidence="1" id="KW-1133">Transmembrane helix</keyword>
<keyword evidence="3" id="KW-1185">Reference proteome</keyword>